<dbReference type="AlphaFoldDB" id="A0A5C0SBR8"/>
<accession>A0A5C0SBR8</accession>
<name>A0A5C0SBR8_CRATE</name>
<dbReference type="GO" id="GO:0030975">
    <property type="term" value="F:thiamine binding"/>
    <property type="evidence" value="ECO:0007669"/>
    <property type="project" value="InterPro"/>
</dbReference>
<dbReference type="SUPFAM" id="SSF63999">
    <property type="entry name" value="Thiamin pyrophosphokinase, catalytic domain"/>
    <property type="match status" value="1"/>
</dbReference>
<dbReference type="GO" id="GO:0009229">
    <property type="term" value="P:thiamine diphosphate biosynthetic process"/>
    <property type="evidence" value="ECO:0007669"/>
    <property type="project" value="InterPro"/>
</dbReference>
<dbReference type="InterPro" id="IPR036759">
    <property type="entry name" value="TPK_catalytic_sf"/>
</dbReference>
<reference evidence="7 8" key="1">
    <citation type="submission" date="2019-07" db="EMBL/GenBank/DDBJ databases">
        <title>Complete genome of Crassaminicella thermophila SY095.</title>
        <authorList>
            <person name="Li X."/>
        </authorList>
    </citation>
    <scope>NUCLEOTIDE SEQUENCE [LARGE SCALE GENOMIC DNA]</scope>
    <source>
        <strain evidence="7 8">SY095</strain>
    </source>
</reference>
<dbReference type="Pfam" id="PF04265">
    <property type="entry name" value="TPK_B1_binding"/>
    <property type="match status" value="1"/>
</dbReference>
<organism evidence="7 8">
    <name type="scientific">Crassaminicella thermophila</name>
    <dbReference type="NCBI Taxonomy" id="2599308"/>
    <lineage>
        <taxon>Bacteria</taxon>
        <taxon>Bacillati</taxon>
        <taxon>Bacillota</taxon>
        <taxon>Clostridia</taxon>
        <taxon>Eubacteriales</taxon>
        <taxon>Clostridiaceae</taxon>
        <taxon>Crassaminicella</taxon>
    </lineage>
</organism>
<evidence type="ECO:0000256" key="5">
    <source>
        <dbReference type="NCBIfam" id="TIGR01378"/>
    </source>
</evidence>
<keyword evidence="8" id="KW-1185">Reference proteome</keyword>
<feature type="domain" description="Thiamin pyrophosphokinase thiamin-binding" evidence="6">
    <location>
        <begin position="146"/>
        <end position="205"/>
    </location>
</feature>
<dbReference type="InterPro" id="IPR036371">
    <property type="entry name" value="TPK_B1-bd_sf"/>
</dbReference>
<dbReference type="Pfam" id="PF04263">
    <property type="entry name" value="TPK_catalytic"/>
    <property type="match status" value="1"/>
</dbReference>
<evidence type="ECO:0000256" key="3">
    <source>
        <dbReference type="ARBA" id="ARBA00022777"/>
    </source>
</evidence>
<dbReference type="KEGG" id="crs:FQB35_06255"/>
<protein>
    <recommendedName>
        <fullName evidence="5">Thiamine diphosphokinase</fullName>
        <ecNumber evidence="5">2.7.6.2</ecNumber>
    </recommendedName>
</protein>
<keyword evidence="1 7" id="KW-0808">Transferase</keyword>
<dbReference type="GO" id="GO:0016301">
    <property type="term" value="F:kinase activity"/>
    <property type="evidence" value="ECO:0007669"/>
    <property type="project" value="UniProtKB-KW"/>
</dbReference>
<sequence length="211" mass="23521">MKFIVVSNGNICDFSLIRKVIDKDAIIICADGGARYLFKMNILPHVIIGDLDSLDEELKDFFKKKNVDFYKFPQKKDYTDTELAIEYALSKGATEIIFLGAIGSRMDHTIANITLLLPLVKKGIKAKVIDDYNEIVIVNKDLKIKGEIGEILSIIPISEKVEGITLKGLEYPLNDATISMGETIGISNRFIETQAKISIKKGNILVIKARD</sequence>
<dbReference type="CDD" id="cd07995">
    <property type="entry name" value="TPK"/>
    <property type="match status" value="1"/>
</dbReference>
<evidence type="ECO:0000256" key="2">
    <source>
        <dbReference type="ARBA" id="ARBA00022741"/>
    </source>
</evidence>
<keyword evidence="3 7" id="KW-0418">Kinase</keyword>
<dbReference type="EC" id="2.7.6.2" evidence="5"/>
<gene>
    <name evidence="7" type="ORF">FQB35_06255</name>
</gene>
<dbReference type="PANTHER" id="PTHR41299:SF1">
    <property type="entry name" value="THIAMINE PYROPHOSPHOKINASE"/>
    <property type="match status" value="1"/>
</dbReference>
<evidence type="ECO:0000313" key="8">
    <source>
        <dbReference type="Proteomes" id="UP000324646"/>
    </source>
</evidence>
<dbReference type="Proteomes" id="UP000324646">
    <property type="component" value="Chromosome"/>
</dbReference>
<dbReference type="OrthoDB" id="9804377at2"/>
<dbReference type="SMART" id="SM00983">
    <property type="entry name" value="TPK_B1_binding"/>
    <property type="match status" value="1"/>
</dbReference>
<dbReference type="InterPro" id="IPR006282">
    <property type="entry name" value="Thi_PPkinase"/>
</dbReference>
<dbReference type="InterPro" id="IPR007371">
    <property type="entry name" value="TPK_catalytic"/>
</dbReference>
<evidence type="ECO:0000256" key="1">
    <source>
        <dbReference type="ARBA" id="ARBA00022679"/>
    </source>
</evidence>
<evidence type="ECO:0000259" key="6">
    <source>
        <dbReference type="SMART" id="SM00983"/>
    </source>
</evidence>
<dbReference type="GO" id="GO:0004788">
    <property type="term" value="F:thiamine diphosphokinase activity"/>
    <property type="evidence" value="ECO:0007669"/>
    <property type="project" value="UniProtKB-UniRule"/>
</dbReference>
<evidence type="ECO:0000256" key="4">
    <source>
        <dbReference type="ARBA" id="ARBA00022840"/>
    </source>
</evidence>
<dbReference type="EMBL" id="CP042243">
    <property type="protein sequence ID" value="QEK12003.1"/>
    <property type="molecule type" value="Genomic_DNA"/>
</dbReference>
<dbReference type="RefSeq" id="WP_148809158.1">
    <property type="nucleotide sequence ID" value="NZ_CP042243.1"/>
</dbReference>
<dbReference type="PANTHER" id="PTHR41299">
    <property type="entry name" value="THIAMINE PYROPHOSPHOKINASE"/>
    <property type="match status" value="1"/>
</dbReference>
<dbReference type="InterPro" id="IPR007373">
    <property type="entry name" value="Thiamin_PyroPKinase_B1-bd"/>
</dbReference>
<proteinExistence type="predicted"/>
<dbReference type="Gene3D" id="3.40.50.10240">
    <property type="entry name" value="Thiamin pyrophosphokinase, catalytic domain"/>
    <property type="match status" value="1"/>
</dbReference>
<keyword evidence="2" id="KW-0547">Nucleotide-binding</keyword>
<dbReference type="NCBIfam" id="TIGR01378">
    <property type="entry name" value="thi_PPkinase"/>
    <property type="match status" value="1"/>
</dbReference>
<dbReference type="SUPFAM" id="SSF63862">
    <property type="entry name" value="Thiamin pyrophosphokinase, substrate-binding domain"/>
    <property type="match status" value="1"/>
</dbReference>
<keyword evidence="4" id="KW-0067">ATP-binding</keyword>
<dbReference type="InterPro" id="IPR053149">
    <property type="entry name" value="TPK"/>
</dbReference>
<dbReference type="GO" id="GO:0006772">
    <property type="term" value="P:thiamine metabolic process"/>
    <property type="evidence" value="ECO:0007669"/>
    <property type="project" value="UniProtKB-UniRule"/>
</dbReference>
<evidence type="ECO:0000313" key="7">
    <source>
        <dbReference type="EMBL" id="QEK12003.1"/>
    </source>
</evidence>
<dbReference type="GO" id="GO:0005524">
    <property type="term" value="F:ATP binding"/>
    <property type="evidence" value="ECO:0007669"/>
    <property type="project" value="UniProtKB-KW"/>
</dbReference>